<dbReference type="Gene3D" id="1.20.120.450">
    <property type="entry name" value="dinb family like domain"/>
    <property type="match status" value="1"/>
</dbReference>
<dbReference type="SUPFAM" id="SSF109854">
    <property type="entry name" value="DinB/YfiT-like putative metalloenzymes"/>
    <property type="match status" value="1"/>
</dbReference>
<dbReference type="InterPro" id="IPR024344">
    <property type="entry name" value="MDMPI_metal-binding"/>
</dbReference>
<dbReference type="EMBL" id="CACSIP010000023">
    <property type="protein sequence ID" value="CAA0124302.1"/>
    <property type="molecule type" value="Genomic_DNA"/>
</dbReference>
<dbReference type="GO" id="GO:0046872">
    <property type="term" value="F:metal ion binding"/>
    <property type="evidence" value="ECO:0007669"/>
    <property type="project" value="InterPro"/>
</dbReference>
<feature type="domain" description="Mycothiol-dependent maleylpyruvate isomerase metal-binding" evidence="1">
    <location>
        <begin position="6"/>
        <end position="92"/>
    </location>
</feature>
<protein>
    <recommendedName>
        <fullName evidence="1">Mycothiol-dependent maleylpyruvate isomerase metal-binding domain-containing protein</fullName>
    </recommendedName>
</protein>
<dbReference type="NCBIfam" id="TIGR03083">
    <property type="entry name" value="maleylpyruvate isomerase family mycothiol-dependent enzyme"/>
    <property type="match status" value="1"/>
</dbReference>
<dbReference type="Proteomes" id="UP000430146">
    <property type="component" value="Unassembled WGS sequence"/>
</dbReference>
<proteinExistence type="predicted"/>
<organism evidence="2 3">
    <name type="scientific">Mycolicibacterium vanbaalenii</name>
    <name type="common">Mycobacterium vanbaalenii</name>
    <dbReference type="NCBI Taxonomy" id="110539"/>
    <lineage>
        <taxon>Bacteria</taxon>
        <taxon>Bacillati</taxon>
        <taxon>Actinomycetota</taxon>
        <taxon>Actinomycetes</taxon>
        <taxon>Mycobacteriales</taxon>
        <taxon>Mycobacteriaceae</taxon>
        <taxon>Mycolicibacterium</taxon>
    </lineage>
</organism>
<dbReference type="Pfam" id="PF11716">
    <property type="entry name" value="MDMPI_N"/>
    <property type="match status" value="1"/>
</dbReference>
<dbReference type="InterPro" id="IPR034660">
    <property type="entry name" value="DinB/YfiT-like"/>
</dbReference>
<dbReference type="InterPro" id="IPR017517">
    <property type="entry name" value="Maleyloyr_isom"/>
</dbReference>
<reference evidence="2 3" key="1">
    <citation type="submission" date="2019-11" db="EMBL/GenBank/DDBJ databases">
        <authorList>
            <person name="Holert J."/>
        </authorList>
    </citation>
    <scope>NUCLEOTIDE SEQUENCE [LARGE SCALE GENOMIC DNA]</scope>
    <source>
        <strain evidence="2">BC8_1</strain>
    </source>
</reference>
<evidence type="ECO:0000313" key="2">
    <source>
        <dbReference type="EMBL" id="CAA0124302.1"/>
    </source>
</evidence>
<evidence type="ECO:0000313" key="3">
    <source>
        <dbReference type="Proteomes" id="UP000430146"/>
    </source>
</evidence>
<keyword evidence="3" id="KW-1185">Reference proteome</keyword>
<gene>
    <name evidence="2" type="ORF">AELLOGFF_00936</name>
</gene>
<dbReference type="AlphaFoldDB" id="A0A5S9QYL1"/>
<accession>A0A5S9QYL1</accession>
<name>A0A5S9QYL1_MYCVN</name>
<sequence length="205" mass="22198">MRELARAQRCEFADLLDELTAEQWLAPSLCEGWRVCDVVAHTIAYLAQTRVGLAVEMLRAGGSVDRLNERALKGLRRDDPKALAELMRAGAQPAGAGALYGCRVALIECLIHQQDVRRPLGLTRDIPAQSLMVALRFAWWSPVIGGARRMRGLRAVASDLDWSAGRGAQVTGPGEALLLAMTGRASAVVDDLAGPGVQRLLEPHR</sequence>
<evidence type="ECO:0000259" key="1">
    <source>
        <dbReference type="Pfam" id="PF11716"/>
    </source>
</evidence>